<reference evidence="13" key="1">
    <citation type="submission" date="2020-06" db="EMBL/GenBank/DDBJ databases">
        <authorList>
            <person name="Li T."/>
            <person name="Hu X."/>
            <person name="Zhang T."/>
            <person name="Song X."/>
            <person name="Zhang H."/>
            <person name="Dai N."/>
            <person name="Sheng W."/>
            <person name="Hou X."/>
            <person name="Wei L."/>
        </authorList>
    </citation>
    <scope>NUCLEOTIDE SEQUENCE</scope>
    <source>
        <strain evidence="13">KEN1</strain>
        <tissue evidence="13">Leaf</tissue>
    </source>
</reference>
<keyword evidence="7" id="KW-0677">Repeat</keyword>
<dbReference type="GO" id="GO:0005524">
    <property type="term" value="F:ATP binding"/>
    <property type="evidence" value="ECO:0007669"/>
    <property type="project" value="UniProtKB-KW"/>
</dbReference>
<dbReference type="Gene3D" id="1.10.10.10">
    <property type="entry name" value="Winged helix-like DNA-binding domain superfamily/Winged helix DNA-binding domain"/>
    <property type="match status" value="1"/>
</dbReference>
<evidence type="ECO:0000256" key="1">
    <source>
        <dbReference type="ARBA" id="ARBA00002074"/>
    </source>
</evidence>
<comment type="function">
    <text evidence="1">Confers resistance to late blight (Phytophthora infestans) races carrying the avirulence gene Avr1. Resistance proteins guard the plant against pathogens that contain an appropriate avirulence protein via an indirect interaction with this avirulence protein. That triggers a defense system including the hypersensitive response, which restricts the pathogen growth.</text>
</comment>
<dbReference type="Gene3D" id="1.20.5.4130">
    <property type="match status" value="1"/>
</dbReference>
<comment type="subcellular location">
    <subcellularLocation>
        <location evidence="2">Cytoplasm</location>
    </subcellularLocation>
</comment>
<evidence type="ECO:0000259" key="12">
    <source>
        <dbReference type="Pfam" id="PF23559"/>
    </source>
</evidence>
<dbReference type="PANTHER" id="PTHR23155">
    <property type="entry name" value="DISEASE RESISTANCE PROTEIN RP"/>
    <property type="match status" value="1"/>
</dbReference>
<dbReference type="AlphaFoldDB" id="A0AAW2XTW8"/>
<name>A0AAW2XTW8_9LAMI</name>
<dbReference type="InterPro" id="IPR036388">
    <property type="entry name" value="WH-like_DNA-bd_sf"/>
</dbReference>
<comment type="similarity">
    <text evidence="3">Belongs to the disease resistance NB-LRR family.</text>
</comment>
<protein>
    <submittedName>
        <fullName evidence="13">Late blight resistance proteinR1B-12</fullName>
    </submittedName>
</protein>
<evidence type="ECO:0000256" key="9">
    <source>
        <dbReference type="ARBA" id="ARBA00022821"/>
    </source>
</evidence>
<dbReference type="Gene3D" id="1.10.8.430">
    <property type="entry name" value="Helical domain of apoptotic protease-activating factors"/>
    <property type="match status" value="1"/>
</dbReference>
<evidence type="ECO:0000259" key="11">
    <source>
        <dbReference type="Pfam" id="PF00931"/>
    </source>
</evidence>
<comment type="caution">
    <text evidence="13">The sequence shown here is derived from an EMBL/GenBank/DDBJ whole genome shotgun (WGS) entry which is preliminary data.</text>
</comment>
<dbReference type="GO" id="GO:0043531">
    <property type="term" value="F:ADP binding"/>
    <property type="evidence" value="ECO:0007669"/>
    <property type="project" value="InterPro"/>
</dbReference>
<dbReference type="EMBL" id="JACGWN010000003">
    <property type="protein sequence ID" value="KAL0457435.1"/>
    <property type="molecule type" value="Genomic_DNA"/>
</dbReference>
<dbReference type="GO" id="GO:0051607">
    <property type="term" value="P:defense response to virus"/>
    <property type="evidence" value="ECO:0007669"/>
    <property type="project" value="UniProtKB-ARBA"/>
</dbReference>
<dbReference type="GO" id="GO:0009626">
    <property type="term" value="P:plant-type hypersensitive response"/>
    <property type="evidence" value="ECO:0007669"/>
    <property type="project" value="UniProtKB-KW"/>
</dbReference>
<dbReference type="Gene3D" id="3.80.10.10">
    <property type="entry name" value="Ribonuclease Inhibitor"/>
    <property type="match status" value="1"/>
</dbReference>
<evidence type="ECO:0000256" key="6">
    <source>
        <dbReference type="ARBA" id="ARBA00022667"/>
    </source>
</evidence>
<dbReference type="InterPro" id="IPR032675">
    <property type="entry name" value="LRR_dom_sf"/>
</dbReference>
<keyword evidence="5" id="KW-0433">Leucine-rich repeat</keyword>
<keyword evidence="6" id="KW-0381">Hypersensitive response</keyword>
<evidence type="ECO:0000256" key="5">
    <source>
        <dbReference type="ARBA" id="ARBA00022614"/>
    </source>
</evidence>
<evidence type="ECO:0000256" key="10">
    <source>
        <dbReference type="ARBA" id="ARBA00022840"/>
    </source>
</evidence>
<organism evidence="13">
    <name type="scientific">Sesamum latifolium</name>
    <dbReference type="NCBI Taxonomy" id="2727402"/>
    <lineage>
        <taxon>Eukaryota</taxon>
        <taxon>Viridiplantae</taxon>
        <taxon>Streptophyta</taxon>
        <taxon>Embryophyta</taxon>
        <taxon>Tracheophyta</taxon>
        <taxon>Spermatophyta</taxon>
        <taxon>Magnoliopsida</taxon>
        <taxon>eudicotyledons</taxon>
        <taxon>Gunneridae</taxon>
        <taxon>Pentapetalae</taxon>
        <taxon>asterids</taxon>
        <taxon>lamiids</taxon>
        <taxon>Lamiales</taxon>
        <taxon>Pedaliaceae</taxon>
        <taxon>Sesamum</taxon>
    </lineage>
</organism>
<dbReference type="SUPFAM" id="SSF52058">
    <property type="entry name" value="L domain-like"/>
    <property type="match status" value="1"/>
</dbReference>
<evidence type="ECO:0000313" key="13">
    <source>
        <dbReference type="EMBL" id="KAL0457435.1"/>
    </source>
</evidence>
<feature type="domain" description="NB-ARC" evidence="11">
    <location>
        <begin position="153"/>
        <end position="323"/>
    </location>
</feature>
<dbReference type="FunFam" id="1.10.10.10:FF:000322">
    <property type="entry name" value="Probable disease resistance protein At1g63360"/>
    <property type="match status" value="1"/>
</dbReference>
<accession>A0AAW2XTW8</accession>
<dbReference type="Gene3D" id="3.40.50.300">
    <property type="entry name" value="P-loop containing nucleotide triphosphate hydrolases"/>
    <property type="match status" value="1"/>
</dbReference>
<sequence>MAYNLESLIRILEQILHPDQQRWILDHNKRPQMESLLEKASSLKQILDHSSAASGPSRTASLMSQIRDAAHKAEDVIESHMVDQRLSKPGAQSCIISPPDLHDVIQELDSAMDKLLRIVKHGSDVMRNSSFPDVVSSTPDSTSNNIVVGLDEDLIQLKDRLTRVESKLQIIPIVGMGGIGKTTLARNLYNDPLVVSHFDTRAWIVISQDYDVRAILLGLLGCIVGKLTDEVLQQKNIQLAVTLYKSLTGKRYLVVLDDMWSTKAWDDVRMFFPDNNNRGRIVLTTRESDVSNYVDSLNPCHQMHLLNESESWNLLHRKVFGKDKCPPESVKIGRSIASNCRGRPLAIHVIGGLLSEAKGRREFWEHVANDISPVIAEKDEQFTNILALSYNHLPYHLKPCFLYMGAFPEDHEIRASKLIRIWVAEGLLKSNGDKILEEIAEENLKALVDRNLVMVRGRKSNGKAKSYSIHDLLRDLCIKKAGEDNFLHVMNRQVHNVREGSSYFPCRVSVHPSYRIRDVYGSLEFMSLARSFLCIGVASRVILSPVFLALRLLRVLDVVHIEFHQFPTEILELVNLRYLAFSCNSQYLPSAISRLWNLQTFIVWSSLRYIDFPSEIWEMPELRHIKSHGAYLCIESASRMKHFFLGKLPTFFCDSIYELVWYLHKSIPHIKNLGIRYFSPEKIRVCDLSHLEELETLKVCGLWQSREFLCVFDFPPSVRKLTLSKCIIPWEFMTSVGSLPNLELLKIRDCIFKDQEMQARDDKEWEPKEGEFCSLQFLLLEKLNLVQWRADEIHFPRLRHLLIRDCSALEEIPSGIGEIPTLEIIELDECSPSVVASAKQIQEDQREYGNDGLQVRFQ</sequence>
<dbReference type="InterPro" id="IPR044974">
    <property type="entry name" value="Disease_R_plants"/>
</dbReference>
<keyword evidence="10" id="KW-0067">ATP-binding</keyword>
<gene>
    <name evidence="13" type="ORF">Slati_1082700</name>
</gene>
<keyword evidence="8" id="KW-0547">Nucleotide-binding</keyword>
<dbReference type="Pfam" id="PF00931">
    <property type="entry name" value="NB-ARC"/>
    <property type="match status" value="1"/>
</dbReference>
<evidence type="ECO:0000256" key="7">
    <source>
        <dbReference type="ARBA" id="ARBA00022737"/>
    </source>
</evidence>
<dbReference type="InterPro" id="IPR002182">
    <property type="entry name" value="NB-ARC"/>
</dbReference>
<evidence type="ECO:0000256" key="8">
    <source>
        <dbReference type="ARBA" id="ARBA00022741"/>
    </source>
</evidence>
<evidence type="ECO:0000256" key="3">
    <source>
        <dbReference type="ARBA" id="ARBA00008894"/>
    </source>
</evidence>
<reference evidence="13" key="2">
    <citation type="journal article" date="2024" name="Plant">
        <title>Genomic evolution and insights into agronomic trait innovations of Sesamum species.</title>
        <authorList>
            <person name="Miao H."/>
            <person name="Wang L."/>
            <person name="Qu L."/>
            <person name="Liu H."/>
            <person name="Sun Y."/>
            <person name="Le M."/>
            <person name="Wang Q."/>
            <person name="Wei S."/>
            <person name="Zheng Y."/>
            <person name="Lin W."/>
            <person name="Duan Y."/>
            <person name="Cao H."/>
            <person name="Xiong S."/>
            <person name="Wang X."/>
            <person name="Wei L."/>
            <person name="Li C."/>
            <person name="Ma Q."/>
            <person name="Ju M."/>
            <person name="Zhao R."/>
            <person name="Li G."/>
            <person name="Mu C."/>
            <person name="Tian Q."/>
            <person name="Mei H."/>
            <person name="Zhang T."/>
            <person name="Gao T."/>
            <person name="Zhang H."/>
        </authorList>
    </citation>
    <scope>NUCLEOTIDE SEQUENCE</scope>
    <source>
        <strain evidence="13">KEN1</strain>
    </source>
</reference>
<keyword evidence="4" id="KW-0963">Cytoplasm</keyword>
<evidence type="ECO:0000256" key="4">
    <source>
        <dbReference type="ARBA" id="ARBA00022490"/>
    </source>
</evidence>
<proteinExistence type="inferred from homology"/>
<dbReference type="Pfam" id="PF23559">
    <property type="entry name" value="WHD_DRP"/>
    <property type="match status" value="1"/>
</dbReference>
<dbReference type="PANTHER" id="PTHR23155:SF1152">
    <property type="entry name" value="AAA+ ATPASE DOMAIN-CONTAINING PROTEIN"/>
    <property type="match status" value="1"/>
</dbReference>
<keyword evidence="9" id="KW-0611">Plant defense</keyword>
<dbReference type="FunFam" id="3.40.50.300:FF:001091">
    <property type="entry name" value="Probable disease resistance protein At1g61300"/>
    <property type="match status" value="1"/>
</dbReference>
<feature type="domain" description="Disease resistance protein winged helix" evidence="12">
    <location>
        <begin position="407"/>
        <end position="477"/>
    </location>
</feature>
<dbReference type="SUPFAM" id="SSF52540">
    <property type="entry name" value="P-loop containing nucleoside triphosphate hydrolases"/>
    <property type="match status" value="1"/>
</dbReference>
<dbReference type="InterPro" id="IPR027417">
    <property type="entry name" value="P-loop_NTPase"/>
</dbReference>
<dbReference type="PRINTS" id="PR00364">
    <property type="entry name" value="DISEASERSIST"/>
</dbReference>
<evidence type="ECO:0000256" key="2">
    <source>
        <dbReference type="ARBA" id="ARBA00004496"/>
    </source>
</evidence>
<dbReference type="InterPro" id="IPR058922">
    <property type="entry name" value="WHD_DRP"/>
</dbReference>
<dbReference type="InterPro" id="IPR042197">
    <property type="entry name" value="Apaf_helical"/>
</dbReference>
<dbReference type="GO" id="GO:0005737">
    <property type="term" value="C:cytoplasm"/>
    <property type="evidence" value="ECO:0007669"/>
    <property type="project" value="UniProtKB-SubCell"/>
</dbReference>